<dbReference type="Gene3D" id="3.40.50.300">
    <property type="entry name" value="P-loop containing nucleotide triphosphate hydrolases"/>
    <property type="match status" value="1"/>
</dbReference>
<organism evidence="3 4">
    <name type="scientific">Proteobacteria bacterium 228</name>
    <dbReference type="NCBI Taxonomy" id="2083153"/>
    <lineage>
        <taxon>Bacteria</taxon>
        <taxon>Pseudomonadati</taxon>
        <taxon>Pseudomonadota</taxon>
    </lineage>
</organism>
<dbReference type="GO" id="GO:0016887">
    <property type="term" value="F:ATP hydrolysis activity"/>
    <property type="evidence" value="ECO:0007669"/>
    <property type="project" value="InterPro"/>
</dbReference>
<dbReference type="GO" id="GO:0051301">
    <property type="term" value="P:cell division"/>
    <property type="evidence" value="ECO:0007669"/>
    <property type="project" value="UniProtKB-KW"/>
</dbReference>
<accession>A0A2S5KU26</accession>
<dbReference type="InterPro" id="IPR027417">
    <property type="entry name" value="P-loop_NTPase"/>
</dbReference>
<dbReference type="SUPFAM" id="SSF52540">
    <property type="entry name" value="P-loop containing nucleoside triphosphate hydrolases"/>
    <property type="match status" value="1"/>
</dbReference>
<dbReference type="PANTHER" id="PTHR12169:SF6">
    <property type="entry name" value="AFG1-LIKE ATPASE"/>
    <property type="match status" value="1"/>
</dbReference>
<reference evidence="3 4" key="1">
    <citation type="submission" date="2018-02" db="EMBL/GenBank/DDBJ databases">
        <title>novel marine gammaproteobacteria from coastal saline agro ecosystem.</title>
        <authorList>
            <person name="Krishnan R."/>
            <person name="Ramesh Kumar N."/>
        </authorList>
    </citation>
    <scope>NUCLEOTIDE SEQUENCE [LARGE SCALE GENOMIC DNA]</scope>
    <source>
        <strain evidence="3 4">228</strain>
    </source>
</reference>
<evidence type="ECO:0000313" key="4">
    <source>
        <dbReference type="Proteomes" id="UP000238196"/>
    </source>
</evidence>
<comment type="caution">
    <text evidence="3">The sequence shown here is derived from an EMBL/GenBank/DDBJ whole genome shotgun (WGS) entry which is preliminary data.</text>
</comment>
<dbReference type="NCBIfam" id="NF040713">
    <property type="entry name" value="ZapE"/>
    <property type="match status" value="1"/>
</dbReference>
<keyword evidence="3" id="KW-0132">Cell division</keyword>
<keyword evidence="2" id="KW-0067">ATP-binding</keyword>
<keyword evidence="3" id="KW-0131">Cell cycle</keyword>
<protein>
    <submittedName>
        <fullName evidence="3">Cell division protein ZapE</fullName>
    </submittedName>
</protein>
<dbReference type="GO" id="GO:0032153">
    <property type="term" value="C:cell division site"/>
    <property type="evidence" value="ECO:0007669"/>
    <property type="project" value="TreeGrafter"/>
</dbReference>
<dbReference type="AlphaFoldDB" id="A0A2S5KU26"/>
<evidence type="ECO:0000256" key="2">
    <source>
        <dbReference type="ARBA" id="ARBA00022840"/>
    </source>
</evidence>
<dbReference type="GO" id="GO:0005524">
    <property type="term" value="F:ATP binding"/>
    <property type="evidence" value="ECO:0007669"/>
    <property type="project" value="UniProtKB-KW"/>
</dbReference>
<gene>
    <name evidence="3" type="ORF">C4K68_06400</name>
</gene>
<evidence type="ECO:0000313" key="3">
    <source>
        <dbReference type="EMBL" id="PPC78260.1"/>
    </source>
</evidence>
<dbReference type="EMBL" id="PRLP01000017">
    <property type="protein sequence ID" value="PPC78260.1"/>
    <property type="molecule type" value="Genomic_DNA"/>
</dbReference>
<evidence type="ECO:0000256" key="1">
    <source>
        <dbReference type="ARBA" id="ARBA00022741"/>
    </source>
</evidence>
<dbReference type="InterPro" id="IPR005654">
    <property type="entry name" value="ATPase_AFG1-like"/>
</dbReference>
<sequence length="384" mass="44021">MSALSPWAAYEWALANDDFKQDSAQERAARALEACHQGLHHWQAWPGTKLRQPPRGVYLWGPVGRGKTWLMDCFYKSLSLPARRQHFHHFMRWVHKCLFELTGTPEPLKVLAKRLSDEIRVLCLDEFFVADIGDAMILGRLMRMLFEHKVVVVTTSNLPPERLYAHGTHHDRFDPAIKAIREHMDILDVDGGEDHRLHPGPRVQRYWQRSADASDSALAAVFEQLRGDAACDQQEVQLGRSVTVIKRSSKVVWCSYRELCGKPLSANDYIRLCDEFSQILLSDVPCLSAPEEVQYIARGTEDAVEQVKTGDRVLPNLSKQDDGARRFIALVDECYDRGIPLYIEADVAMNELYPRGYLSFPFQRTLSRLNEMQRQRFGKNVLQA</sequence>
<dbReference type="Proteomes" id="UP000238196">
    <property type="component" value="Unassembled WGS sequence"/>
</dbReference>
<dbReference type="Pfam" id="PF03969">
    <property type="entry name" value="AFG1_ATPase"/>
    <property type="match status" value="2"/>
</dbReference>
<dbReference type="PANTHER" id="PTHR12169">
    <property type="entry name" value="ATPASE N2B"/>
    <property type="match status" value="1"/>
</dbReference>
<name>A0A2S5KU26_9PROT</name>
<dbReference type="OrthoDB" id="9774491at2"/>
<proteinExistence type="predicted"/>
<dbReference type="GO" id="GO:0005737">
    <property type="term" value="C:cytoplasm"/>
    <property type="evidence" value="ECO:0007669"/>
    <property type="project" value="TreeGrafter"/>
</dbReference>
<keyword evidence="1" id="KW-0547">Nucleotide-binding</keyword>